<name>A0AAD5DPU4_9CHLO</name>
<reference evidence="1" key="1">
    <citation type="submission" date="2020-11" db="EMBL/GenBank/DDBJ databases">
        <title>Chlorella ohadii genome sequencing and assembly.</title>
        <authorList>
            <person name="Murik O."/>
            <person name="Treves H."/>
            <person name="Kedem I."/>
            <person name="Shotland Y."/>
            <person name="Kaplan A."/>
        </authorList>
    </citation>
    <scope>NUCLEOTIDE SEQUENCE</scope>
    <source>
        <strain evidence="1">1</strain>
    </source>
</reference>
<dbReference type="AlphaFoldDB" id="A0AAD5DPU4"/>
<evidence type="ECO:0000313" key="2">
    <source>
        <dbReference type="Proteomes" id="UP001205105"/>
    </source>
</evidence>
<evidence type="ECO:0000313" key="1">
    <source>
        <dbReference type="EMBL" id="KAI7841542.1"/>
    </source>
</evidence>
<keyword evidence="2" id="KW-1185">Reference proteome</keyword>
<comment type="caution">
    <text evidence="1">The sequence shown here is derived from an EMBL/GenBank/DDBJ whole genome shotgun (WGS) entry which is preliminary data.</text>
</comment>
<organism evidence="1 2">
    <name type="scientific">Chlorella ohadii</name>
    <dbReference type="NCBI Taxonomy" id="2649997"/>
    <lineage>
        <taxon>Eukaryota</taxon>
        <taxon>Viridiplantae</taxon>
        <taxon>Chlorophyta</taxon>
        <taxon>core chlorophytes</taxon>
        <taxon>Trebouxiophyceae</taxon>
        <taxon>Chlorellales</taxon>
        <taxon>Chlorellaceae</taxon>
        <taxon>Chlorella clade</taxon>
        <taxon>Chlorella</taxon>
    </lineage>
</organism>
<gene>
    <name evidence="1" type="ORF">COHA_004713</name>
</gene>
<accession>A0AAD5DPU4</accession>
<dbReference type="EMBL" id="JADXDR010000062">
    <property type="protein sequence ID" value="KAI7841542.1"/>
    <property type="molecule type" value="Genomic_DNA"/>
</dbReference>
<sequence length="71" mass="7337">MSSAPLAKLLPGVGAGFVAAFGMMTALRTSGEAKLPKSVTNPEWAAATEKLLQSTPRVASTPIALNPGRNW</sequence>
<protein>
    <submittedName>
        <fullName evidence="1">Uncharacterized protein</fullName>
    </submittedName>
</protein>
<dbReference type="Proteomes" id="UP001205105">
    <property type="component" value="Unassembled WGS sequence"/>
</dbReference>
<proteinExistence type="predicted"/>